<sequence>MSYALIANPTNGTLAQIIVDFATQTLGWTAVGADGVRPPGGDPTISYKLNTSTAAKPLEFRLTISLMSGTTVLQQAITAAPHIANVSQTPTKMHLFGAVGATPFIAAVIEYSPGYFRHVYLGTMEKLGNYTSGEVIAAATVTPYFSAGRYDYDPNQYLFSGLQGCWPAATSGGVRMTHAELGGTILAPFRAQTTRRADNLIVNTAMGGFKDNINDQQIARATNTFAGAQLLVPVNLYLVRPSSRVLPIGRPAGVRMVNMTNLDPSTPIVVGNKTWRCFPQFRKADPTFPTGPNGTGQLAESSWVVGYAYLED</sequence>
<accession>A0A7T3PGW6</accession>
<protein>
    <submittedName>
        <fullName evidence="1">Virion structural protein</fullName>
    </submittedName>
</protein>
<keyword evidence="2" id="KW-1185">Reference proteome</keyword>
<dbReference type="EMBL" id="MW269554">
    <property type="protein sequence ID" value="QPZ53255.1"/>
    <property type="molecule type" value="Genomic_DNA"/>
</dbReference>
<organism evidence="1 2">
    <name type="scientific">Achromobacter phage vB_AchrS_AchV4</name>
    <dbReference type="NCBI Taxonomy" id="2796514"/>
    <lineage>
        <taxon>Viruses</taxon>
        <taxon>Duplodnaviria</taxon>
        <taxon>Heunggongvirae</taxon>
        <taxon>Uroviricota</taxon>
        <taxon>Caudoviricetes</taxon>
        <taxon>Casjensviridae</taxon>
        <taxon>Gediminasvirus</taxon>
        <taxon>Gediminasvirus AchV4</taxon>
    </lineage>
</organism>
<reference evidence="1 2" key="1">
    <citation type="submission" date="2020-11" db="EMBL/GenBank/DDBJ databases">
        <title>Complete Genome Sequence of Achromobacter phage vB_AchrS_AchV4.</title>
        <authorList>
            <person name="Kaliniene L."/>
            <person name="Noreika A."/>
            <person name="Meskys R."/>
        </authorList>
    </citation>
    <scope>NUCLEOTIDE SEQUENCE [LARGE SCALE GENOMIC DNA]</scope>
</reference>
<dbReference type="Proteomes" id="UP000595170">
    <property type="component" value="Segment"/>
</dbReference>
<name>A0A7T3PGW6_9CAUD</name>
<evidence type="ECO:0000313" key="1">
    <source>
        <dbReference type="EMBL" id="QPZ53255.1"/>
    </source>
</evidence>
<evidence type="ECO:0000313" key="2">
    <source>
        <dbReference type="Proteomes" id="UP000595170"/>
    </source>
</evidence>
<gene>
    <name evidence="1" type="ORF">AchV4_0017</name>
</gene>
<proteinExistence type="predicted"/>